<dbReference type="Pfam" id="PF20989">
    <property type="entry name" value="Sarcoglycan_2_C"/>
    <property type="match status" value="1"/>
</dbReference>
<evidence type="ECO:0000259" key="5">
    <source>
        <dbReference type="Pfam" id="PF20989"/>
    </source>
</evidence>
<proteinExistence type="predicted"/>
<evidence type="ECO:0000256" key="3">
    <source>
        <dbReference type="SAM" id="SignalP"/>
    </source>
</evidence>
<feature type="transmembrane region" description="Helical" evidence="2">
    <location>
        <begin position="334"/>
        <end position="359"/>
    </location>
</feature>
<feature type="domain" description="Sarcoglycan alpha/epsilon N-terminal" evidence="4">
    <location>
        <begin position="31"/>
        <end position="130"/>
    </location>
</feature>
<feature type="chain" id="PRO_5005487485" evidence="3">
    <location>
        <begin position="22"/>
        <end position="502"/>
    </location>
</feature>
<feature type="region of interest" description="Disordered" evidence="1">
    <location>
        <begin position="411"/>
        <end position="430"/>
    </location>
</feature>
<feature type="domain" description="Sarcoglycan alpha/epsilon second" evidence="5">
    <location>
        <begin position="146"/>
        <end position="271"/>
    </location>
</feature>
<protein>
    <submittedName>
        <fullName evidence="6">Epsilonsarcoglycanlike [Megachile rotundata]</fullName>
    </submittedName>
</protein>
<evidence type="ECO:0000259" key="4">
    <source>
        <dbReference type="Pfam" id="PF05510"/>
    </source>
</evidence>
<dbReference type="EMBL" id="HACA01004703">
    <property type="protein sequence ID" value="CDW22064.1"/>
    <property type="molecule type" value="Transcribed_RNA"/>
</dbReference>
<keyword evidence="3" id="KW-0732">Signal</keyword>
<dbReference type="AlphaFoldDB" id="A0A0K2T7J1"/>
<evidence type="ECO:0000256" key="1">
    <source>
        <dbReference type="SAM" id="MobiDB-lite"/>
    </source>
</evidence>
<keyword evidence="2" id="KW-1133">Transmembrane helix</keyword>
<keyword evidence="2" id="KW-0472">Membrane</keyword>
<reference evidence="6" key="1">
    <citation type="submission" date="2014-05" db="EMBL/GenBank/DDBJ databases">
        <authorList>
            <person name="Chronopoulou M."/>
        </authorList>
    </citation>
    <scope>NUCLEOTIDE SEQUENCE</scope>
    <source>
        <tissue evidence="6">Whole organism</tissue>
    </source>
</reference>
<keyword evidence="2" id="KW-0812">Transmembrane</keyword>
<name>A0A0K2T7J1_LEPSM</name>
<evidence type="ECO:0000313" key="6">
    <source>
        <dbReference type="EMBL" id="CDW22064.1"/>
    </source>
</evidence>
<dbReference type="PANTHER" id="PTHR10132:SF14">
    <property type="entry name" value="SARCOGLYCAN ALPHA, ISOFORM C"/>
    <property type="match status" value="1"/>
</dbReference>
<dbReference type="InterPro" id="IPR048346">
    <property type="entry name" value="Sarcoglycan_N"/>
</dbReference>
<dbReference type="SUPFAM" id="SSF49313">
    <property type="entry name" value="Cadherin-like"/>
    <property type="match status" value="1"/>
</dbReference>
<feature type="signal peptide" evidence="3">
    <location>
        <begin position="1"/>
        <end position="21"/>
    </location>
</feature>
<dbReference type="InterPro" id="IPR008908">
    <property type="entry name" value="Sarcoglycan_alpha/epsilon"/>
</dbReference>
<sequence length="502" mass="58094">MKYLFPTLHFISTLILHFSTSEPLEVLLPAQKVFRFAFSPRMFDWRDNELVVENGNSDSSSSSNSRIEYEPSLQGKPDLPNWIHYTYSEKQNLGFIYGVPPLNKSLFNIEIVATDLSTYSLGIMRLILNITDSKLFSTTHHPDGFKNVVHLKIDNLNDEDIFSSHRLRSLKSIFKKLLWPESNNDLHLVDISSSLNKGFRKPLNPSDKNGIILKLGSNANFSDKLLKLDRETGPLRKKFRICPERDFYRTSVERHFRFEGFSLDWCAFRLMSLNESSKGSSVYKTVGVMQDFDHVVEIDIFEREMEELEENFLQKSNFIVPSRSDMSERDLPSVYLTVLFGTALSFLGMITLIGIILCFNITSNSSHEDDPIIDSSEGFIESFYLVLTDCFRCYSEENSENKLQNNINYQEEPGTELHNPRSRRASSIQRQTDSLRRCALRKQIDNECHESPCGTLEDYYTDDEYVKTGSSCEPDIFKEERPYPPPYFYESNQMNESKSYLV</sequence>
<accession>A0A0K2T7J1</accession>
<dbReference type="InterPro" id="IPR015919">
    <property type="entry name" value="Cadherin-like_sf"/>
</dbReference>
<dbReference type="PANTHER" id="PTHR10132">
    <property type="entry name" value="ALPHA-/EPSILON-SARCOGLYCAN FAMILY MEMBER"/>
    <property type="match status" value="1"/>
</dbReference>
<organism evidence="6">
    <name type="scientific">Lepeophtheirus salmonis</name>
    <name type="common">Salmon louse</name>
    <name type="synonym">Caligus salmonis</name>
    <dbReference type="NCBI Taxonomy" id="72036"/>
    <lineage>
        <taxon>Eukaryota</taxon>
        <taxon>Metazoa</taxon>
        <taxon>Ecdysozoa</taxon>
        <taxon>Arthropoda</taxon>
        <taxon>Crustacea</taxon>
        <taxon>Multicrustacea</taxon>
        <taxon>Hexanauplia</taxon>
        <taxon>Copepoda</taxon>
        <taxon>Siphonostomatoida</taxon>
        <taxon>Caligidae</taxon>
        <taxon>Lepeophtheirus</taxon>
    </lineage>
</organism>
<dbReference type="OrthoDB" id="10019906at2759"/>
<evidence type="ECO:0000256" key="2">
    <source>
        <dbReference type="SAM" id="Phobius"/>
    </source>
</evidence>
<feature type="region of interest" description="Disordered" evidence="1">
    <location>
        <begin position="54"/>
        <end position="73"/>
    </location>
</feature>
<dbReference type="Pfam" id="PF05510">
    <property type="entry name" value="Sarcoglycan_2"/>
    <property type="match status" value="1"/>
</dbReference>
<feature type="compositionally biased region" description="Low complexity" evidence="1">
    <location>
        <begin position="54"/>
        <end position="65"/>
    </location>
</feature>
<dbReference type="GO" id="GO:0016012">
    <property type="term" value="C:sarcoglycan complex"/>
    <property type="evidence" value="ECO:0007669"/>
    <property type="project" value="InterPro"/>
</dbReference>
<dbReference type="InterPro" id="IPR048347">
    <property type="entry name" value="Sarcoglycan_C"/>
</dbReference>
<dbReference type="GO" id="GO:0005509">
    <property type="term" value="F:calcium ion binding"/>
    <property type="evidence" value="ECO:0007669"/>
    <property type="project" value="InterPro"/>
</dbReference>